<dbReference type="AlphaFoldDB" id="A0A8X6MP53"/>
<evidence type="ECO:0000313" key="1">
    <source>
        <dbReference type="EMBL" id="GFS70545.1"/>
    </source>
</evidence>
<name>A0A8X6MP53_NEPPI</name>
<sequence>MLTHTAFRVRIFPSRILTEELCSFAEQRVCTDNTTTSVTLWTNSTVTIIVSFEVAPYIDSQKRGALNDDHGNMSAVALSILKNPGSWFRIMMDVSLRGKTKENECFQHAFVIVTYSGLQ</sequence>
<organism evidence="1 2">
    <name type="scientific">Nephila pilipes</name>
    <name type="common">Giant wood spider</name>
    <name type="synonym">Nephila maculata</name>
    <dbReference type="NCBI Taxonomy" id="299642"/>
    <lineage>
        <taxon>Eukaryota</taxon>
        <taxon>Metazoa</taxon>
        <taxon>Ecdysozoa</taxon>
        <taxon>Arthropoda</taxon>
        <taxon>Chelicerata</taxon>
        <taxon>Arachnida</taxon>
        <taxon>Araneae</taxon>
        <taxon>Araneomorphae</taxon>
        <taxon>Entelegynae</taxon>
        <taxon>Araneoidea</taxon>
        <taxon>Nephilidae</taxon>
        <taxon>Nephila</taxon>
    </lineage>
</organism>
<reference evidence="1" key="1">
    <citation type="submission" date="2020-08" db="EMBL/GenBank/DDBJ databases">
        <title>Multicomponent nature underlies the extraordinary mechanical properties of spider dragline silk.</title>
        <authorList>
            <person name="Kono N."/>
            <person name="Nakamura H."/>
            <person name="Mori M."/>
            <person name="Yoshida Y."/>
            <person name="Ohtoshi R."/>
            <person name="Malay A.D."/>
            <person name="Moran D.A.P."/>
            <person name="Tomita M."/>
            <person name="Numata K."/>
            <person name="Arakawa K."/>
        </authorList>
    </citation>
    <scope>NUCLEOTIDE SEQUENCE</scope>
</reference>
<dbReference type="Proteomes" id="UP000887013">
    <property type="component" value="Unassembled WGS sequence"/>
</dbReference>
<protein>
    <submittedName>
        <fullName evidence="1">Uncharacterized protein</fullName>
    </submittedName>
</protein>
<accession>A0A8X6MP53</accession>
<evidence type="ECO:0000313" key="2">
    <source>
        <dbReference type="Proteomes" id="UP000887013"/>
    </source>
</evidence>
<keyword evidence="2" id="KW-1185">Reference proteome</keyword>
<comment type="caution">
    <text evidence="1">The sequence shown here is derived from an EMBL/GenBank/DDBJ whole genome shotgun (WGS) entry which is preliminary data.</text>
</comment>
<proteinExistence type="predicted"/>
<dbReference type="EMBL" id="BMAW01049420">
    <property type="protein sequence ID" value="GFS70545.1"/>
    <property type="molecule type" value="Genomic_DNA"/>
</dbReference>
<gene>
    <name evidence="1" type="ORF">NPIL_641901</name>
</gene>